<name>A0ABU5CBV6_9BACI</name>
<dbReference type="Proteomes" id="UP001281447">
    <property type="component" value="Unassembled WGS sequence"/>
</dbReference>
<proteinExistence type="predicted"/>
<keyword evidence="3" id="KW-1185">Reference proteome</keyword>
<evidence type="ECO:0000313" key="2">
    <source>
        <dbReference type="EMBL" id="MDY0396735.1"/>
    </source>
</evidence>
<dbReference type="InterPro" id="IPR027417">
    <property type="entry name" value="P-loop_NTPase"/>
</dbReference>
<sequence>MNYMELVQQLKKKQVPRVCLLYGTEPYFIQKLKEGFYQSVVTDPENFITYDLQEVPVQEVIADAQTYPFFWR</sequence>
<evidence type="ECO:0000259" key="1">
    <source>
        <dbReference type="Pfam" id="PF06144"/>
    </source>
</evidence>
<comment type="caution">
    <text evidence="2">The sequence shown here is derived from an EMBL/GenBank/DDBJ whole genome shotgun (WGS) entry which is preliminary data.</text>
</comment>
<reference evidence="2 3" key="1">
    <citation type="submission" date="2023-10" db="EMBL/GenBank/DDBJ databases">
        <title>Virgibacillus halophilus 5B73C genome.</title>
        <authorList>
            <person name="Miliotis G."/>
            <person name="Sengupta P."/>
            <person name="Hameed A."/>
            <person name="Chuvochina M."/>
            <person name="Mcdonagh F."/>
            <person name="Simpson A.C."/>
            <person name="Singh N.K."/>
            <person name="Rekha P.D."/>
            <person name="Raman K."/>
            <person name="Hugenholtz P."/>
            <person name="Venkateswaran K."/>
        </authorList>
    </citation>
    <scope>NUCLEOTIDE SEQUENCE [LARGE SCALE GENOMIC DNA]</scope>
    <source>
        <strain evidence="2 3">5B73C</strain>
    </source>
</reference>
<dbReference type="Gene3D" id="3.40.50.300">
    <property type="entry name" value="P-loop containing nucleotide triphosphate hydrolases"/>
    <property type="match status" value="1"/>
</dbReference>
<organism evidence="2 3">
    <name type="scientific">Tigheibacillus halophilus</name>
    <dbReference type="NCBI Taxonomy" id="361280"/>
    <lineage>
        <taxon>Bacteria</taxon>
        <taxon>Bacillati</taxon>
        <taxon>Bacillota</taxon>
        <taxon>Bacilli</taxon>
        <taxon>Bacillales</taxon>
        <taxon>Bacillaceae</taxon>
        <taxon>Tigheibacillus</taxon>
    </lineage>
</organism>
<dbReference type="InterPro" id="IPR010372">
    <property type="entry name" value="DNA_pol3_delta_N"/>
</dbReference>
<evidence type="ECO:0000313" key="3">
    <source>
        <dbReference type="Proteomes" id="UP001281447"/>
    </source>
</evidence>
<protein>
    <recommendedName>
        <fullName evidence="1">DNA polymerase III delta N-terminal domain-containing protein</fullName>
    </recommendedName>
</protein>
<dbReference type="EMBL" id="JAWDIP010000004">
    <property type="protein sequence ID" value="MDY0396735.1"/>
    <property type="molecule type" value="Genomic_DNA"/>
</dbReference>
<accession>A0ABU5CBV6</accession>
<dbReference type="Pfam" id="PF06144">
    <property type="entry name" value="DNA_pol3_delta"/>
    <property type="match status" value="1"/>
</dbReference>
<feature type="domain" description="DNA polymerase III delta N-terminal" evidence="1">
    <location>
        <begin position="20"/>
        <end position="70"/>
    </location>
</feature>
<gene>
    <name evidence="2" type="ORF">RWE15_23635</name>
</gene>